<dbReference type="Pfam" id="PF20710">
    <property type="entry name" value="DUF6824"/>
    <property type="match status" value="1"/>
</dbReference>
<comment type="caution">
    <text evidence="3">The sequence shown here is derived from an EMBL/GenBank/DDBJ whole genome shotgun (WGS) entry which is preliminary data.</text>
</comment>
<dbReference type="InterPro" id="IPR049227">
    <property type="entry name" value="DUF6824"/>
</dbReference>
<gene>
    <name evidence="3" type="ORF">SEMRO_2382_G325580.1</name>
</gene>
<dbReference type="EMBL" id="CAICTM010002380">
    <property type="protein sequence ID" value="CAB9529027.1"/>
    <property type="molecule type" value="Genomic_DNA"/>
</dbReference>
<proteinExistence type="predicted"/>
<feature type="domain" description="DUF6824" evidence="2">
    <location>
        <begin position="12"/>
        <end position="98"/>
    </location>
</feature>
<dbReference type="Proteomes" id="UP001153069">
    <property type="component" value="Unassembled WGS sequence"/>
</dbReference>
<evidence type="ECO:0000256" key="1">
    <source>
        <dbReference type="SAM" id="MobiDB-lite"/>
    </source>
</evidence>
<feature type="region of interest" description="Disordered" evidence="1">
    <location>
        <begin position="277"/>
        <end position="318"/>
    </location>
</feature>
<organism evidence="3 4">
    <name type="scientific">Seminavis robusta</name>
    <dbReference type="NCBI Taxonomy" id="568900"/>
    <lineage>
        <taxon>Eukaryota</taxon>
        <taxon>Sar</taxon>
        <taxon>Stramenopiles</taxon>
        <taxon>Ochrophyta</taxon>
        <taxon>Bacillariophyta</taxon>
        <taxon>Bacillariophyceae</taxon>
        <taxon>Bacillariophycidae</taxon>
        <taxon>Naviculales</taxon>
        <taxon>Naviculaceae</taxon>
        <taxon>Seminavis</taxon>
    </lineage>
</organism>
<evidence type="ECO:0000313" key="4">
    <source>
        <dbReference type="Proteomes" id="UP001153069"/>
    </source>
</evidence>
<keyword evidence="4" id="KW-1185">Reference proteome</keyword>
<feature type="compositionally biased region" description="Polar residues" evidence="1">
    <location>
        <begin position="307"/>
        <end position="318"/>
    </location>
</feature>
<evidence type="ECO:0000313" key="3">
    <source>
        <dbReference type="EMBL" id="CAB9529027.1"/>
    </source>
</evidence>
<feature type="region of interest" description="Disordered" evidence="1">
    <location>
        <begin position="99"/>
        <end position="197"/>
    </location>
</feature>
<protein>
    <recommendedName>
        <fullName evidence="2">DUF6824 domain-containing protein</fullName>
    </recommendedName>
</protein>
<dbReference type="AlphaFoldDB" id="A0A9N8EVN8"/>
<feature type="compositionally biased region" description="Pro residues" evidence="1">
    <location>
        <begin position="183"/>
        <end position="192"/>
    </location>
</feature>
<evidence type="ECO:0000259" key="2">
    <source>
        <dbReference type="Pfam" id="PF20710"/>
    </source>
</evidence>
<accession>A0A9N8EVN8</accession>
<reference evidence="3" key="1">
    <citation type="submission" date="2020-06" db="EMBL/GenBank/DDBJ databases">
        <authorList>
            <consortium name="Plant Systems Biology data submission"/>
        </authorList>
    </citation>
    <scope>NUCLEOTIDE SEQUENCE</scope>
    <source>
        <strain evidence="3">D6</strain>
    </source>
</reference>
<sequence>MASVIKYPGKHDVMLGRGGESNYHSGNIAFRHMVQQYKERFRLGSRKEKNRVIDEVVNTWRNQDPIGRFVAKKKLSNGDVVWYDVGDDLARKRAAKSLAEWTPQAPQSSQHKRQRSDESYSSVYKSRETKSSPLKRSRSTGNDDAPSTGLPATPVSNANPFNPLLMGSPTAVGMDTSSFFPSQQPPQQPFPGLPTLSLPLPQSQPEPPSDLVMLQTSTYVQHPQVNVAAQLLPQEDLVMPDFLCNVNQLSNLNINMGVLPLERIRMTIPTAAELSAEAFSSDDDKSDRSHESHGSNNTITIMGGNNKGFSSRVSGSGSAWYQPDWQTWLRK</sequence>
<feature type="compositionally biased region" description="Basic and acidic residues" evidence="1">
    <location>
        <begin position="282"/>
        <end position="293"/>
    </location>
</feature>
<name>A0A9N8EVN8_9STRA</name>